<proteinExistence type="predicted"/>
<evidence type="ECO:0000313" key="2">
    <source>
        <dbReference type="Proteomes" id="UP000034081"/>
    </source>
</evidence>
<comment type="caution">
    <text evidence="1">The sequence shown here is derived from an EMBL/GenBank/DDBJ whole genome shotgun (WGS) entry which is preliminary data.</text>
</comment>
<sequence>MNKINLYNQISHEIVKNYNTYLHAEDVNILKTIEVAPHHTIVNKINTKLAQKIYEVALKLKEIDSSLSLNGYRNYHITLFWKNLDANLPSKTYEIGKIIHNHTYSFE</sequence>
<reference evidence="1 2" key="1">
    <citation type="journal article" date="2015" name="Nature">
        <title>rRNA introns, odd ribosomes, and small enigmatic genomes across a large radiation of phyla.</title>
        <authorList>
            <person name="Brown C.T."/>
            <person name="Hug L.A."/>
            <person name="Thomas B.C."/>
            <person name="Sharon I."/>
            <person name="Castelle C.J."/>
            <person name="Singh A."/>
            <person name="Wilkins M.J."/>
            <person name="Williams K.H."/>
            <person name="Banfield J.F."/>
        </authorList>
    </citation>
    <scope>NUCLEOTIDE SEQUENCE [LARGE SCALE GENOMIC DNA]</scope>
</reference>
<dbReference type="Proteomes" id="UP000034081">
    <property type="component" value="Unassembled WGS sequence"/>
</dbReference>
<dbReference type="EMBL" id="LBVL01000010">
    <property type="protein sequence ID" value="KKQ85096.1"/>
    <property type="molecule type" value="Genomic_DNA"/>
</dbReference>
<gene>
    <name evidence="1" type="ORF">UT08_C0010G0023</name>
</gene>
<evidence type="ECO:0000313" key="1">
    <source>
        <dbReference type="EMBL" id="KKQ85096.1"/>
    </source>
</evidence>
<dbReference type="AlphaFoldDB" id="A0A0G0P751"/>
<protein>
    <submittedName>
        <fullName evidence="1">Uncharacterized protein</fullName>
    </submittedName>
</protein>
<name>A0A0G0P751_9BACT</name>
<organism evidence="1 2">
    <name type="scientific">Candidatus Woesebacteria bacterium GW2011_GWB1_38_8</name>
    <dbReference type="NCBI Taxonomy" id="1618570"/>
    <lineage>
        <taxon>Bacteria</taxon>
        <taxon>Candidatus Woeseibacteriota</taxon>
    </lineage>
</organism>
<accession>A0A0G0P751</accession>